<accession>A0A6L2KXX5</accession>
<dbReference type="CDD" id="cd00303">
    <property type="entry name" value="retropepsin_like"/>
    <property type="match status" value="1"/>
</dbReference>
<dbReference type="Gene3D" id="1.10.340.70">
    <property type="match status" value="1"/>
</dbReference>
<dbReference type="Pfam" id="PF17921">
    <property type="entry name" value="Integrase_H2C2"/>
    <property type="match status" value="1"/>
</dbReference>
<dbReference type="InterPro" id="IPR041588">
    <property type="entry name" value="Integrase_H2C2"/>
</dbReference>
<name>A0A6L2KXX5_TANCI</name>
<evidence type="ECO:0000313" key="2">
    <source>
        <dbReference type="EMBL" id="GEU53332.1"/>
    </source>
</evidence>
<dbReference type="InterPro" id="IPR012337">
    <property type="entry name" value="RNaseH-like_sf"/>
</dbReference>
<dbReference type="InterPro" id="IPR021109">
    <property type="entry name" value="Peptidase_aspartic_dom_sf"/>
</dbReference>
<keyword evidence="2" id="KW-0808">Transferase</keyword>
<dbReference type="InterPro" id="IPR036397">
    <property type="entry name" value="RNaseH_sf"/>
</dbReference>
<dbReference type="Pfam" id="PF00665">
    <property type="entry name" value="rve"/>
    <property type="match status" value="1"/>
</dbReference>
<keyword evidence="2" id="KW-0695">RNA-directed DNA polymerase</keyword>
<proteinExistence type="predicted"/>
<dbReference type="EMBL" id="BKCJ010003157">
    <property type="protein sequence ID" value="GEU53332.1"/>
    <property type="molecule type" value="Genomic_DNA"/>
</dbReference>
<dbReference type="GO" id="GO:0015074">
    <property type="term" value="P:DNA integration"/>
    <property type="evidence" value="ECO:0007669"/>
    <property type="project" value="InterPro"/>
</dbReference>
<dbReference type="PANTHER" id="PTHR47266">
    <property type="entry name" value="ENDONUCLEASE-RELATED"/>
    <property type="match status" value="1"/>
</dbReference>
<evidence type="ECO:0000259" key="1">
    <source>
        <dbReference type="PROSITE" id="PS50994"/>
    </source>
</evidence>
<dbReference type="SUPFAM" id="SSF53098">
    <property type="entry name" value="Ribonuclease H-like"/>
    <property type="match status" value="1"/>
</dbReference>
<comment type="caution">
    <text evidence="2">The sequence shown here is derived from an EMBL/GenBank/DDBJ whole genome shotgun (WGS) entry which is preliminary data.</text>
</comment>
<protein>
    <submittedName>
        <fullName evidence="2">Reverse transcriptase domain-containing protein</fullName>
    </submittedName>
</protein>
<dbReference type="GO" id="GO:0003964">
    <property type="term" value="F:RNA-directed DNA polymerase activity"/>
    <property type="evidence" value="ECO:0007669"/>
    <property type="project" value="UniProtKB-KW"/>
</dbReference>
<dbReference type="PROSITE" id="PS50994">
    <property type="entry name" value="INTEGRASE"/>
    <property type="match status" value="1"/>
</dbReference>
<dbReference type="Gene3D" id="2.40.70.10">
    <property type="entry name" value="Acid Proteases"/>
    <property type="match status" value="1"/>
</dbReference>
<keyword evidence="2" id="KW-0548">Nucleotidyltransferase</keyword>
<dbReference type="GO" id="GO:0003676">
    <property type="term" value="F:nucleic acid binding"/>
    <property type="evidence" value="ECO:0007669"/>
    <property type="project" value="InterPro"/>
</dbReference>
<dbReference type="Gene3D" id="3.30.420.10">
    <property type="entry name" value="Ribonuclease H-like superfamily/Ribonuclease H"/>
    <property type="match status" value="1"/>
</dbReference>
<feature type="domain" description="Integrase catalytic" evidence="1">
    <location>
        <begin position="742"/>
        <end position="899"/>
    </location>
</feature>
<dbReference type="InterPro" id="IPR001584">
    <property type="entry name" value="Integrase_cat-core"/>
</dbReference>
<dbReference type="AlphaFoldDB" id="A0A6L2KXX5"/>
<organism evidence="2">
    <name type="scientific">Tanacetum cinerariifolium</name>
    <name type="common">Dalmatian daisy</name>
    <name type="synonym">Chrysanthemum cinerariifolium</name>
    <dbReference type="NCBI Taxonomy" id="118510"/>
    <lineage>
        <taxon>Eukaryota</taxon>
        <taxon>Viridiplantae</taxon>
        <taxon>Streptophyta</taxon>
        <taxon>Embryophyta</taxon>
        <taxon>Tracheophyta</taxon>
        <taxon>Spermatophyta</taxon>
        <taxon>Magnoliopsida</taxon>
        <taxon>eudicotyledons</taxon>
        <taxon>Gunneridae</taxon>
        <taxon>Pentapetalae</taxon>
        <taxon>asterids</taxon>
        <taxon>campanulids</taxon>
        <taxon>Asterales</taxon>
        <taxon>Asteraceae</taxon>
        <taxon>Asteroideae</taxon>
        <taxon>Anthemideae</taxon>
        <taxon>Anthemidinae</taxon>
        <taxon>Tanacetum</taxon>
    </lineage>
</organism>
<reference evidence="2" key="1">
    <citation type="journal article" date="2019" name="Sci. Rep.">
        <title>Draft genome of Tanacetum cinerariifolium, the natural source of mosquito coil.</title>
        <authorList>
            <person name="Yamashiro T."/>
            <person name="Shiraishi A."/>
            <person name="Satake H."/>
            <person name="Nakayama K."/>
        </authorList>
    </citation>
    <scope>NUCLEOTIDE SEQUENCE</scope>
</reference>
<dbReference type="InterPro" id="IPR052160">
    <property type="entry name" value="Gypsy_RT_Integrase-like"/>
</dbReference>
<gene>
    <name evidence="2" type="ORF">Tci_025310</name>
</gene>
<sequence>MMADQRTMVELLRTPTEGYAKAIVVPLILAEQFQLKHSLINMMTTDQFFRLEKDNPHDHIRWGSPPDRYKDLLRACPHHGFIELHQLDTFYNALNPVDQDSLNAVAGGNLLKRSTQDVLLIIENKSKATYPLALAKAVKETCVTCGGAHPYYQCLAAGGNTFPELRDNSQGYVSAAAVNYNQGNPGYRPSGLGSLPSNTVANSKGELKAITTRSSLVIDGPTVPTPHQSINPEVDECGEETFTDPDLAEYTIKTLGNFLIPYGFSELKCKALSDLGASNNFMSLSVWKKLGLPELIPTRMTLELANRAICTPTEIARDVFVLVGKFTFSADFVIVDYESDPRVPLILGRPFLRTARALIDVHGEEMILYDGDERLTLNMRHDTSSYSNQPLKESYNLINVFNNSSEDFLEDLFPSQPSGNPSFSPHPELTSLEVNNDIFDSEGCNFDIESDLKVIEFLLYQDKDSTLKDLIDQKDLTNHADIFVDSIPKMFTDEHAHDYSSPPIFDEYDDDLEVESDAGNVYDDPFDSKGKKIKESKLLIDELDLLCDFHPPSEYDSFISQDFSKVDVLPSTNNEDKIFNPSILIQEKPAIIITRVCQDKKLEISNASLVLEDFDPPFYEPFFFKEVPKSKMLLLFSFENEEKVFKPGNFIKKGLTSQQKKKFFKDVKHYFWDDPYMFRSCADQIIRHCMRGQEAIDILKACHEGPTGGHHGANLTAKKVFDVDFFWPTIYRDAYAIIKSCDTCQSQGKFSQRDEMPQNAIQVCEIFDVWVDYLSKWIEAKALPTNDARVVVKFLKFLFSRFRTPRAIISDRGTHFCNDQFAREMTKYGVTHHRAIAYHPQTSGQVEVSNRGLKRILERTVGENRPSWSDKLDDALWAFRTAFKIQIGCTPYKLVYGKSCHLPIELEHKAYWALKHTNFDLKTAGDHRKLQLNELRDQAYENSLIYKERTKKLHDSKIKNRIFNLGDQVLLFNSRLKIFSGKLKTRWSGPFTITQVFSYGTVELSQPDGPNFKVNGHRVKHYFGGDIPSKVVSDLHTIPTDK</sequence>